<dbReference type="AlphaFoldDB" id="A0A9W9DWD7"/>
<dbReference type="Proteomes" id="UP001150266">
    <property type="component" value="Unassembled WGS sequence"/>
</dbReference>
<keyword evidence="1" id="KW-0732">Signal</keyword>
<evidence type="ECO:0000313" key="3">
    <source>
        <dbReference type="Proteomes" id="UP001150266"/>
    </source>
</evidence>
<evidence type="ECO:0000313" key="2">
    <source>
        <dbReference type="EMBL" id="KAJ4488541.1"/>
    </source>
</evidence>
<dbReference type="EMBL" id="JAOTPV010000002">
    <property type="protein sequence ID" value="KAJ4488541.1"/>
    <property type="molecule type" value="Genomic_DNA"/>
</dbReference>
<keyword evidence="3" id="KW-1185">Reference proteome</keyword>
<comment type="caution">
    <text evidence="2">The sequence shown here is derived from an EMBL/GenBank/DDBJ whole genome shotgun (WGS) entry which is preliminary data.</text>
</comment>
<gene>
    <name evidence="2" type="ORF">J3R30DRAFT_3436885</name>
</gene>
<protein>
    <submittedName>
        <fullName evidence="2">Uncharacterized protein</fullName>
    </submittedName>
</protein>
<sequence>MRFDVVYFVLGLICIAFALPSTNSEISTSAPDHCDRAVISRSILPNCLRTKSTPKSPPVLLPWKFDANGRTGTVSYSNTAVAETQVNTILSKYGSPIRQKNTGGFIGDRNKIFFSITANVKIGKITCPCNGWIDVVEGNLNANIYGSVL</sequence>
<evidence type="ECO:0000256" key="1">
    <source>
        <dbReference type="SAM" id="SignalP"/>
    </source>
</evidence>
<reference evidence="2" key="1">
    <citation type="submission" date="2022-08" db="EMBL/GenBank/DDBJ databases">
        <title>A Global Phylogenomic Analysis of the Shiitake Genus Lentinula.</title>
        <authorList>
            <consortium name="DOE Joint Genome Institute"/>
            <person name="Sierra-Patev S."/>
            <person name="Min B."/>
            <person name="Naranjo-Ortiz M."/>
            <person name="Looney B."/>
            <person name="Konkel Z."/>
            <person name="Slot J.C."/>
            <person name="Sakamoto Y."/>
            <person name="Steenwyk J.L."/>
            <person name="Rokas A."/>
            <person name="Carro J."/>
            <person name="Camarero S."/>
            <person name="Ferreira P."/>
            <person name="Molpeceres G."/>
            <person name="Ruiz-Duenas F.J."/>
            <person name="Serrano A."/>
            <person name="Henrissat B."/>
            <person name="Drula E."/>
            <person name="Hughes K.W."/>
            <person name="Mata J.L."/>
            <person name="Ishikawa N.K."/>
            <person name="Vargas-Isla R."/>
            <person name="Ushijima S."/>
            <person name="Smith C.A."/>
            <person name="Ahrendt S."/>
            <person name="Andreopoulos W."/>
            <person name="He G."/>
            <person name="Labutti K."/>
            <person name="Lipzen A."/>
            <person name="Ng V."/>
            <person name="Riley R."/>
            <person name="Sandor L."/>
            <person name="Barry K."/>
            <person name="Martinez A.T."/>
            <person name="Xiao Y."/>
            <person name="Gibbons J.G."/>
            <person name="Terashima K."/>
            <person name="Grigoriev I.V."/>
            <person name="Hibbett D.S."/>
        </authorList>
    </citation>
    <scope>NUCLEOTIDE SEQUENCE</scope>
    <source>
        <strain evidence="2">JLM2183</strain>
    </source>
</reference>
<proteinExistence type="predicted"/>
<accession>A0A9W9DWD7</accession>
<name>A0A9W9DWD7_9AGAR</name>
<organism evidence="2 3">
    <name type="scientific">Lentinula aciculospora</name>
    <dbReference type="NCBI Taxonomy" id="153920"/>
    <lineage>
        <taxon>Eukaryota</taxon>
        <taxon>Fungi</taxon>
        <taxon>Dikarya</taxon>
        <taxon>Basidiomycota</taxon>
        <taxon>Agaricomycotina</taxon>
        <taxon>Agaricomycetes</taxon>
        <taxon>Agaricomycetidae</taxon>
        <taxon>Agaricales</taxon>
        <taxon>Marasmiineae</taxon>
        <taxon>Omphalotaceae</taxon>
        <taxon>Lentinula</taxon>
    </lineage>
</organism>
<feature type="signal peptide" evidence="1">
    <location>
        <begin position="1"/>
        <end position="24"/>
    </location>
</feature>
<feature type="chain" id="PRO_5040973518" evidence="1">
    <location>
        <begin position="25"/>
        <end position="149"/>
    </location>
</feature>